<evidence type="ECO:0000313" key="9">
    <source>
        <dbReference type="Proteomes" id="UP000645217"/>
    </source>
</evidence>
<reference evidence="8" key="2">
    <citation type="submission" date="2020-09" db="EMBL/GenBank/DDBJ databases">
        <authorList>
            <person name="Sun Q."/>
            <person name="Ohkuma M."/>
        </authorList>
    </citation>
    <scope>NUCLEOTIDE SEQUENCE</scope>
    <source>
        <strain evidence="8">JCM 13064</strain>
    </source>
</reference>
<evidence type="ECO:0000259" key="7">
    <source>
        <dbReference type="PROSITE" id="PS51918"/>
    </source>
</evidence>
<dbReference type="InterPro" id="IPR013785">
    <property type="entry name" value="Aldolase_TIM"/>
</dbReference>
<evidence type="ECO:0000256" key="5">
    <source>
        <dbReference type="ARBA" id="ARBA00023004"/>
    </source>
</evidence>
<dbReference type="SFLD" id="SFLDS00029">
    <property type="entry name" value="Radical_SAM"/>
    <property type="match status" value="1"/>
</dbReference>
<dbReference type="NCBIfam" id="TIGR04085">
    <property type="entry name" value="rSAM_more_4Fe4S"/>
    <property type="match status" value="1"/>
</dbReference>
<dbReference type="SUPFAM" id="SSF102114">
    <property type="entry name" value="Radical SAM enzymes"/>
    <property type="match status" value="1"/>
</dbReference>
<dbReference type="NCBIfam" id="NF045574">
    <property type="entry name" value="sacti_mat_StsB"/>
    <property type="match status" value="1"/>
</dbReference>
<keyword evidence="6" id="KW-0411">Iron-sulfur</keyword>
<dbReference type="InterPro" id="IPR007197">
    <property type="entry name" value="rSAM"/>
</dbReference>
<dbReference type="AlphaFoldDB" id="A0A917RGU7"/>
<dbReference type="EMBL" id="BMNT01000036">
    <property type="protein sequence ID" value="GGL07190.1"/>
    <property type="molecule type" value="Genomic_DNA"/>
</dbReference>
<proteinExistence type="predicted"/>
<evidence type="ECO:0000256" key="3">
    <source>
        <dbReference type="ARBA" id="ARBA00022691"/>
    </source>
</evidence>
<accession>A0A917RGU7</accession>
<dbReference type="InterPro" id="IPR054666">
    <property type="entry name" value="Sacti_mat_StsB"/>
</dbReference>
<dbReference type="SFLD" id="SFLDG01067">
    <property type="entry name" value="SPASM/twitch_domain_containing"/>
    <property type="match status" value="1"/>
</dbReference>
<dbReference type="InterPro" id="IPR058240">
    <property type="entry name" value="rSAM_sf"/>
</dbReference>
<gene>
    <name evidence="8" type="ORF">GCM10007964_56850</name>
</gene>
<dbReference type="GO" id="GO:0003824">
    <property type="term" value="F:catalytic activity"/>
    <property type="evidence" value="ECO:0007669"/>
    <property type="project" value="InterPro"/>
</dbReference>
<evidence type="ECO:0000256" key="2">
    <source>
        <dbReference type="ARBA" id="ARBA00022485"/>
    </source>
</evidence>
<comment type="caution">
    <text evidence="8">The sequence shown here is derived from an EMBL/GenBank/DDBJ whole genome shotgun (WGS) entry which is preliminary data.</text>
</comment>
<dbReference type="PROSITE" id="PS51918">
    <property type="entry name" value="RADICAL_SAM"/>
    <property type="match status" value="1"/>
</dbReference>
<keyword evidence="2" id="KW-0004">4Fe-4S</keyword>
<dbReference type="RefSeq" id="WP_189166119.1">
    <property type="nucleotide sequence ID" value="NZ_BMNT01000036.1"/>
</dbReference>
<evidence type="ECO:0000256" key="4">
    <source>
        <dbReference type="ARBA" id="ARBA00022723"/>
    </source>
</evidence>
<dbReference type="Pfam" id="PF04055">
    <property type="entry name" value="Radical_SAM"/>
    <property type="match status" value="1"/>
</dbReference>
<protein>
    <recommendedName>
        <fullName evidence="7">Radical SAM core domain-containing protein</fullName>
    </recommendedName>
</protein>
<dbReference type="InterPro" id="IPR023885">
    <property type="entry name" value="4Fe4S-binding_SPASM_dom"/>
</dbReference>
<keyword evidence="5" id="KW-0408">Iron</keyword>
<keyword evidence="9" id="KW-1185">Reference proteome</keyword>
<dbReference type="InterPro" id="IPR050377">
    <property type="entry name" value="Radical_SAM_PqqE_MftC-like"/>
</dbReference>
<feature type="domain" description="Radical SAM core" evidence="7">
    <location>
        <begin position="95"/>
        <end position="300"/>
    </location>
</feature>
<dbReference type="CDD" id="cd01335">
    <property type="entry name" value="Radical_SAM"/>
    <property type="match status" value="1"/>
</dbReference>
<evidence type="ECO:0000256" key="6">
    <source>
        <dbReference type="ARBA" id="ARBA00023014"/>
    </source>
</evidence>
<sequence>MPAMLARNRSLFEVPNDLTYFVHDEDRLVVNPHSGGRCLLGPREFAVLTALARPGADGGPAPLPETVETERTLAKLILNWVVYYNGNRPEIRIQEAPLRTAYYAITDGCNLRCPYCYASSEKCLPGELNTEESLGLVSQIADFGADLIVFTGGEPMLRKDLFQIAEHANRSGLKSNVITNATMIRTPATARRFAELFNAVTISLDGGTAESHDRTRGAGSFARTHRAIQLLNDAGVVPAINHIVTSDNVEELEQFATFVKGLEVHSVRLMYHNDLGRGVDDEYGFGFEDHLRIQQIVWTSPVAGKLKPDGPRIVSPCSIKGNCGMGGNEIYVNSLGDVYPCKLITGRAQYAGNVRERPLAEIFAAPVLSAMRRSTVYGGDYHADCAKCYIKPSCGGGCRAAHMAQSGDLQRNSRHWCRILRHGVVTQLWREAGFGNAELAEKDLEMTVPRLVRDDEVHPVFDDWKGYVPDSPKAIKVGELLSITPV</sequence>
<organism evidence="8 9">
    <name type="scientific">Sphaerisporangium melleum</name>
    <dbReference type="NCBI Taxonomy" id="321316"/>
    <lineage>
        <taxon>Bacteria</taxon>
        <taxon>Bacillati</taxon>
        <taxon>Actinomycetota</taxon>
        <taxon>Actinomycetes</taxon>
        <taxon>Streptosporangiales</taxon>
        <taxon>Streptosporangiaceae</taxon>
        <taxon>Sphaerisporangium</taxon>
    </lineage>
</organism>
<dbReference type="PANTHER" id="PTHR11228">
    <property type="entry name" value="RADICAL SAM DOMAIN PROTEIN"/>
    <property type="match status" value="1"/>
</dbReference>
<evidence type="ECO:0000256" key="1">
    <source>
        <dbReference type="ARBA" id="ARBA00001966"/>
    </source>
</evidence>
<name>A0A917RGU7_9ACTN</name>
<dbReference type="PROSITE" id="PS01305">
    <property type="entry name" value="MOAA_NIFB_PQQE"/>
    <property type="match status" value="1"/>
</dbReference>
<dbReference type="Gene3D" id="3.20.20.70">
    <property type="entry name" value="Aldolase class I"/>
    <property type="match status" value="1"/>
</dbReference>
<dbReference type="InterPro" id="IPR000385">
    <property type="entry name" value="MoaA_NifB_PqqE_Fe-S-bd_CS"/>
</dbReference>
<dbReference type="Pfam" id="PF13186">
    <property type="entry name" value="SPASM"/>
    <property type="match status" value="1"/>
</dbReference>
<comment type="cofactor">
    <cofactor evidence="1">
        <name>[4Fe-4S] cluster</name>
        <dbReference type="ChEBI" id="CHEBI:49883"/>
    </cofactor>
</comment>
<dbReference type="PANTHER" id="PTHR11228:SF34">
    <property type="entry name" value="TUNGSTEN-CONTAINING ALDEHYDE FERREDOXIN OXIDOREDUCTASE COFACTOR MODIFYING PROTEIN"/>
    <property type="match status" value="1"/>
</dbReference>
<dbReference type="GO" id="GO:0046872">
    <property type="term" value="F:metal ion binding"/>
    <property type="evidence" value="ECO:0007669"/>
    <property type="project" value="UniProtKB-KW"/>
</dbReference>
<keyword evidence="4" id="KW-0479">Metal-binding</keyword>
<dbReference type="Proteomes" id="UP000645217">
    <property type="component" value="Unassembled WGS sequence"/>
</dbReference>
<reference evidence="8" key="1">
    <citation type="journal article" date="2014" name="Int. J. Syst. Evol. Microbiol.">
        <title>Complete genome sequence of Corynebacterium casei LMG S-19264T (=DSM 44701T), isolated from a smear-ripened cheese.</title>
        <authorList>
            <consortium name="US DOE Joint Genome Institute (JGI-PGF)"/>
            <person name="Walter F."/>
            <person name="Albersmeier A."/>
            <person name="Kalinowski J."/>
            <person name="Ruckert C."/>
        </authorList>
    </citation>
    <scope>NUCLEOTIDE SEQUENCE</scope>
    <source>
        <strain evidence="8">JCM 13064</strain>
    </source>
</reference>
<evidence type="ECO:0000313" key="8">
    <source>
        <dbReference type="EMBL" id="GGL07190.1"/>
    </source>
</evidence>
<dbReference type="SFLD" id="SFLDG01386">
    <property type="entry name" value="main_SPASM_domain-containing"/>
    <property type="match status" value="1"/>
</dbReference>
<dbReference type="GO" id="GO:0051539">
    <property type="term" value="F:4 iron, 4 sulfur cluster binding"/>
    <property type="evidence" value="ECO:0007669"/>
    <property type="project" value="UniProtKB-KW"/>
</dbReference>
<keyword evidence="3" id="KW-0949">S-adenosyl-L-methionine</keyword>